<sequence>MEKTQKTLMTTWWVGILAALLLSAAFEAEVLVPGGLEGRHGLEFMVLAGFELLTIATIPLALRLFRFGAVRAALEVRPAEALKKWGLLRLVLLESLLVANTLLYYLFVKAAFGYLAIILLLCLLLVVPTRKRCEGEAGRQG</sequence>
<dbReference type="AlphaFoldDB" id="E6KAN3"/>
<keyword evidence="1" id="KW-1133">Transmembrane helix</keyword>
<keyword evidence="3" id="KW-1185">Reference proteome</keyword>
<dbReference type="STRING" id="873513.HMPREF6485_2669"/>
<feature type="transmembrane region" description="Helical" evidence="1">
    <location>
        <begin position="86"/>
        <end position="105"/>
    </location>
</feature>
<evidence type="ECO:0000313" key="3">
    <source>
        <dbReference type="Proteomes" id="UP000003112"/>
    </source>
</evidence>
<evidence type="ECO:0000313" key="2">
    <source>
        <dbReference type="EMBL" id="EFU29343.1"/>
    </source>
</evidence>
<organism evidence="2 3">
    <name type="scientific">Segatella buccae ATCC 33574</name>
    <dbReference type="NCBI Taxonomy" id="873513"/>
    <lineage>
        <taxon>Bacteria</taxon>
        <taxon>Pseudomonadati</taxon>
        <taxon>Bacteroidota</taxon>
        <taxon>Bacteroidia</taxon>
        <taxon>Bacteroidales</taxon>
        <taxon>Prevotellaceae</taxon>
        <taxon>Segatella</taxon>
    </lineage>
</organism>
<gene>
    <name evidence="2" type="ORF">HMPREF6485_2669</name>
</gene>
<dbReference type="Proteomes" id="UP000003112">
    <property type="component" value="Unassembled WGS sequence"/>
</dbReference>
<keyword evidence="1" id="KW-0812">Transmembrane</keyword>
<dbReference type="RefSeq" id="WP_004346839.1">
    <property type="nucleotide sequence ID" value="NZ_GL586311.1"/>
</dbReference>
<feature type="transmembrane region" description="Helical" evidence="1">
    <location>
        <begin position="44"/>
        <end position="65"/>
    </location>
</feature>
<evidence type="ECO:0000256" key="1">
    <source>
        <dbReference type="SAM" id="Phobius"/>
    </source>
</evidence>
<name>E6KAN3_9BACT</name>
<accession>E6KAN3</accession>
<feature type="transmembrane region" description="Helical" evidence="1">
    <location>
        <begin position="111"/>
        <end position="129"/>
    </location>
</feature>
<proteinExistence type="predicted"/>
<dbReference type="eggNOG" id="ENOG5033T4A">
    <property type="taxonomic scope" value="Bacteria"/>
</dbReference>
<keyword evidence="1" id="KW-0472">Membrane</keyword>
<dbReference type="GeneID" id="93537280"/>
<dbReference type="HOGENOM" id="CLU_136626_1_0_10"/>
<protein>
    <submittedName>
        <fullName evidence="2">Uncharacterized protein</fullName>
    </submittedName>
</protein>
<comment type="caution">
    <text evidence="2">The sequence shown here is derived from an EMBL/GenBank/DDBJ whole genome shotgun (WGS) entry which is preliminary data.</text>
</comment>
<dbReference type="EMBL" id="AEPD01000049">
    <property type="protein sequence ID" value="EFU29343.1"/>
    <property type="molecule type" value="Genomic_DNA"/>
</dbReference>
<reference evidence="2 3" key="1">
    <citation type="submission" date="2010-10" db="EMBL/GenBank/DDBJ databases">
        <authorList>
            <person name="Muzny D."/>
            <person name="Qin X."/>
            <person name="Deng J."/>
            <person name="Jiang H."/>
            <person name="Liu Y."/>
            <person name="Qu J."/>
            <person name="Song X.-Z."/>
            <person name="Zhang L."/>
            <person name="Thornton R."/>
            <person name="Coyle M."/>
            <person name="Francisco L."/>
            <person name="Jackson L."/>
            <person name="Javaid M."/>
            <person name="Korchina V."/>
            <person name="Kovar C."/>
            <person name="Mata R."/>
            <person name="Mathew T."/>
            <person name="Ngo R."/>
            <person name="Nguyen L."/>
            <person name="Nguyen N."/>
            <person name="Okwuonu G."/>
            <person name="Ongeri F."/>
            <person name="Pham C."/>
            <person name="Simmons D."/>
            <person name="Wilczek-Boney K."/>
            <person name="Hale W."/>
            <person name="Jakkamsetti A."/>
            <person name="Pham P."/>
            <person name="Ruth R."/>
            <person name="San Lucas F."/>
            <person name="Warren J."/>
            <person name="Zhang J."/>
            <person name="Zhao Z."/>
            <person name="Zhou C."/>
            <person name="Zhu D."/>
            <person name="Lee S."/>
            <person name="Bess C."/>
            <person name="Blankenburg K."/>
            <person name="Forbes L."/>
            <person name="Fu Q."/>
            <person name="Gubbala S."/>
            <person name="Hirani K."/>
            <person name="Jayaseelan J.C."/>
            <person name="Lara F."/>
            <person name="Munidasa M."/>
            <person name="Palculict T."/>
            <person name="Patil S."/>
            <person name="Pu L.-L."/>
            <person name="Saada N."/>
            <person name="Tang L."/>
            <person name="Weissenberger G."/>
            <person name="Zhu Y."/>
            <person name="Hemphill L."/>
            <person name="Shang Y."/>
            <person name="Youmans B."/>
            <person name="Ayvaz T."/>
            <person name="Ross M."/>
            <person name="Santibanez J."/>
            <person name="Aqrawi P."/>
            <person name="Gross S."/>
            <person name="Joshi V."/>
            <person name="Fowler G."/>
            <person name="Nazareth L."/>
            <person name="Reid J."/>
            <person name="Worley K."/>
            <person name="Petrosino J."/>
            <person name="Highlander S."/>
            <person name="Gibbs R."/>
        </authorList>
    </citation>
    <scope>NUCLEOTIDE SEQUENCE [LARGE SCALE GENOMIC DNA]</scope>
    <source>
        <strain evidence="2 3">ATCC 33574</strain>
    </source>
</reference>